<dbReference type="EMBL" id="WJNG01000005">
    <property type="protein sequence ID" value="MRH42630.1"/>
    <property type="molecule type" value="Genomic_DNA"/>
</dbReference>
<protein>
    <recommendedName>
        <fullName evidence="1">GK1464-like domain-containing protein</fullName>
    </recommendedName>
</protein>
<accession>A0A6A8DBE9</accession>
<proteinExistence type="predicted"/>
<gene>
    <name evidence="2" type="ORF">GH741_08020</name>
</gene>
<dbReference type="RefSeq" id="WP_153736259.1">
    <property type="nucleotide sequence ID" value="NZ_WJNG01000005.1"/>
</dbReference>
<dbReference type="InterPro" id="IPR028990">
    <property type="entry name" value="GK1464-like"/>
</dbReference>
<name>A0A6A8DBE9_9BACI</name>
<dbReference type="InterPro" id="IPR040915">
    <property type="entry name" value="GK1464-like_dom"/>
</dbReference>
<evidence type="ECO:0000313" key="3">
    <source>
        <dbReference type="Proteomes" id="UP000799092"/>
    </source>
</evidence>
<comment type="caution">
    <text evidence="2">The sequence shown here is derived from an EMBL/GenBank/DDBJ whole genome shotgun (WGS) entry which is preliminary data.</text>
</comment>
<keyword evidence="3" id="KW-1185">Reference proteome</keyword>
<evidence type="ECO:0000313" key="2">
    <source>
        <dbReference type="EMBL" id="MRH42630.1"/>
    </source>
</evidence>
<dbReference type="AlphaFoldDB" id="A0A6A8DBE9"/>
<feature type="domain" description="GK1464-like" evidence="1">
    <location>
        <begin position="3"/>
        <end position="100"/>
    </location>
</feature>
<dbReference type="Pfam" id="PF18681">
    <property type="entry name" value="DUF5634"/>
    <property type="match status" value="1"/>
</dbReference>
<organism evidence="2 3">
    <name type="scientific">Aquibacillus halophilus</name>
    <dbReference type="NCBI Taxonomy" id="930132"/>
    <lineage>
        <taxon>Bacteria</taxon>
        <taxon>Bacillati</taxon>
        <taxon>Bacillota</taxon>
        <taxon>Bacilli</taxon>
        <taxon>Bacillales</taxon>
        <taxon>Bacillaceae</taxon>
        <taxon>Aquibacillus</taxon>
    </lineage>
</organism>
<dbReference type="Proteomes" id="UP000799092">
    <property type="component" value="Unassembled WGS sequence"/>
</dbReference>
<dbReference type="Gene3D" id="3.30.70.1480">
    <property type="entry name" value="GK1464-like"/>
    <property type="match status" value="1"/>
</dbReference>
<dbReference type="SUPFAM" id="SSF143579">
    <property type="entry name" value="GK1464-like"/>
    <property type="match status" value="1"/>
</dbReference>
<reference evidence="2" key="1">
    <citation type="submission" date="2019-11" db="EMBL/GenBank/DDBJ databases">
        <authorList>
            <person name="Li J."/>
        </authorList>
    </citation>
    <scope>NUCLEOTIDE SEQUENCE</scope>
    <source>
        <strain evidence="2">B6B</strain>
    </source>
</reference>
<evidence type="ECO:0000259" key="1">
    <source>
        <dbReference type="Pfam" id="PF18681"/>
    </source>
</evidence>
<dbReference type="OrthoDB" id="2968163at2"/>
<sequence length="102" mass="11983">MEYIPRQQILGEIQNNFQTILETYDIDEVGIFEEEGQDNNYYMGYTITKDDKAFLIHQTFKKNDEGNMAPVLQEWTVESDEPNDEDRSGFGSLDEIFNKIFN</sequence>